<gene>
    <name evidence="1" type="ORF">NK6_3018</name>
</gene>
<proteinExistence type="predicted"/>
<evidence type="ECO:0000313" key="2">
    <source>
        <dbReference type="Proteomes" id="UP000063308"/>
    </source>
</evidence>
<dbReference type="AlphaFoldDB" id="A0A0E4BNH6"/>
<sequence length="50" mass="5566">MLVHGVSLSLRFWQARHPPRYAAYLIPSSPSFPHSSVCWVELAASGGKDR</sequence>
<protein>
    <submittedName>
        <fullName evidence="1">Uncharacterized protein</fullName>
    </submittedName>
</protein>
<accession>A0A0E4BNH6</accession>
<dbReference type="Proteomes" id="UP000063308">
    <property type="component" value="Chromosome"/>
</dbReference>
<name>A0A0E4BNH6_9BRAD</name>
<evidence type="ECO:0000313" key="1">
    <source>
        <dbReference type="EMBL" id="BAR56198.1"/>
    </source>
</evidence>
<organism evidence="1 2">
    <name type="scientific">Bradyrhizobium diazoefficiens</name>
    <dbReference type="NCBI Taxonomy" id="1355477"/>
    <lineage>
        <taxon>Bacteria</taxon>
        <taxon>Pseudomonadati</taxon>
        <taxon>Pseudomonadota</taxon>
        <taxon>Alphaproteobacteria</taxon>
        <taxon>Hyphomicrobiales</taxon>
        <taxon>Nitrobacteraceae</taxon>
        <taxon>Bradyrhizobium</taxon>
    </lineage>
</organism>
<reference evidence="1 2" key="1">
    <citation type="submission" date="2014-11" db="EMBL/GenBank/DDBJ databases">
        <title>Symbiosis island explosion on the genome of extra-slow-growing strains of soybean bradyrhizobia with massive insertion sequences.</title>
        <authorList>
            <person name="Iida T."/>
            <person name="Minamisawa K."/>
        </authorList>
    </citation>
    <scope>NUCLEOTIDE SEQUENCE [LARGE SCALE GENOMIC DNA]</scope>
    <source>
        <strain evidence="1 2">NK6</strain>
    </source>
</reference>
<dbReference type="EMBL" id="AP014685">
    <property type="protein sequence ID" value="BAR56198.1"/>
    <property type="molecule type" value="Genomic_DNA"/>
</dbReference>